<organism evidence="1 2">
    <name type="scientific">Cetraspora pellucida</name>
    <dbReference type="NCBI Taxonomy" id="1433469"/>
    <lineage>
        <taxon>Eukaryota</taxon>
        <taxon>Fungi</taxon>
        <taxon>Fungi incertae sedis</taxon>
        <taxon>Mucoromycota</taxon>
        <taxon>Glomeromycotina</taxon>
        <taxon>Glomeromycetes</taxon>
        <taxon>Diversisporales</taxon>
        <taxon>Gigasporaceae</taxon>
        <taxon>Cetraspora</taxon>
    </lineage>
</organism>
<dbReference type="AlphaFoldDB" id="A0A9N9JJ15"/>
<name>A0A9N9JJ15_9GLOM</name>
<dbReference type="EMBL" id="CAJVQA010024246">
    <property type="protein sequence ID" value="CAG8781661.1"/>
    <property type="molecule type" value="Genomic_DNA"/>
</dbReference>
<protein>
    <submittedName>
        <fullName evidence="1">20595_t:CDS:1</fullName>
    </submittedName>
</protein>
<feature type="non-terminal residue" evidence="1">
    <location>
        <position position="1"/>
    </location>
</feature>
<reference evidence="1" key="1">
    <citation type="submission" date="2021-06" db="EMBL/GenBank/DDBJ databases">
        <authorList>
            <person name="Kallberg Y."/>
            <person name="Tangrot J."/>
            <person name="Rosling A."/>
        </authorList>
    </citation>
    <scope>NUCLEOTIDE SEQUENCE</scope>
    <source>
        <strain evidence="1">FL966</strain>
    </source>
</reference>
<gene>
    <name evidence="1" type="ORF">CPELLU_LOCUS16423</name>
</gene>
<keyword evidence="2" id="KW-1185">Reference proteome</keyword>
<proteinExistence type="predicted"/>
<evidence type="ECO:0000313" key="2">
    <source>
        <dbReference type="Proteomes" id="UP000789759"/>
    </source>
</evidence>
<evidence type="ECO:0000313" key="1">
    <source>
        <dbReference type="EMBL" id="CAG8781661.1"/>
    </source>
</evidence>
<sequence>CLTVKNANHNYKALENISGHLFSYQLNKEDQQKVQEMSTSGIHPREILSTLCQNNPNNLVISKPIYNA</sequence>
<dbReference type="OrthoDB" id="2437500at2759"/>
<comment type="caution">
    <text evidence="1">The sequence shown here is derived from an EMBL/GenBank/DDBJ whole genome shotgun (WGS) entry which is preliminary data.</text>
</comment>
<dbReference type="Proteomes" id="UP000789759">
    <property type="component" value="Unassembled WGS sequence"/>
</dbReference>
<accession>A0A9N9JJ15</accession>